<dbReference type="Gramene" id="AUR62043526-RA">
    <property type="protein sequence ID" value="AUR62043526-RA:cds"/>
    <property type="gene ID" value="AUR62043526"/>
</dbReference>
<organism evidence="1 2">
    <name type="scientific">Chenopodium quinoa</name>
    <name type="common">Quinoa</name>
    <dbReference type="NCBI Taxonomy" id="63459"/>
    <lineage>
        <taxon>Eukaryota</taxon>
        <taxon>Viridiplantae</taxon>
        <taxon>Streptophyta</taxon>
        <taxon>Embryophyta</taxon>
        <taxon>Tracheophyta</taxon>
        <taxon>Spermatophyta</taxon>
        <taxon>Magnoliopsida</taxon>
        <taxon>eudicotyledons</taxon>
        <taxon>Gunneridae</taxon>
        <taxon>Pentapetalae</taxon>
        <taxon>Caryophyllales</taxon>
        <taxon>Chenopodiaceae</taxon>
        <taxon>Chenopodioideae</taxon>
        <taxon>Atripliceae</taxon>
        <taxon>Chenopodium</taxon>
    </lineage>
</organism>
<dbReference type="SUPFAM" id="SSF53850">
    <property type="entry name" value="Periplasmic binding protein-like II"/>
    <property type="match status" value="1"/>
</dbReference>
<reference evidence="1" key="1">
    <citation type="journal article" date="2017" name="Nature">
        <title>The genome of Chenopodium quinoa.</title>
        <authorList>
            <person name="Jarvis D.E."/>
            <person name="Ho Y.S."/>
            <person name="Lightfoot D.J."/>
            <person name="Schmoeckel S.M."/>
            <person name="Li B."/>
            <person name="Borm T.J.A."/>
            <person name="Ohyanagi H."/>
            <person name="Mineta K."/>
            <person name="Michell C.T."/>
            <person name="Saber N."/>
            <person name="Kharbatia N.M."/>
            <person name="Rupper R.R."/>
            <person name="Sharp A.R."/>
            <person name="Dally N."/>
            <person name="Boughton B.A."/>
            <person name="Woo Y.H."/>
            <person name="Gao G."/>
            <person name="Schijlen E.G.W.M."/>
            <person name="Guo X."/>
            <person name="Momin A.A."/>
            <person name="Negrao S."/>
            <person name="Al-Babili S."/>
            <person name="Gehring C."/>
            <person name="Roessner U."/>
            <person name="Jung C."/>
            <person name="Murphy K."/>
            <person name="Arold S.T."/>
            <person name="Gojobori T."/>
            <person name="van der Linden C.G."/>
            <person name="van Loo E.N."/>
            <person name="Jellen E.N."/>
            <person name="Maughan P.J."/>
            <person name="Tester M."/>
        </authorList>
    </citation>
    <scope>NUCLEOTIDE SEQUENCE [LARGE SCALE GENOMIC DNA]</scope>
    <source>
        <strain evidence="1">cv. PI 614886</strain>
    </source>
</reference>
<dbReference type="PANTHER" id="PTHR18966">
    <property type="entry name" value="IONOTROPIC GLUTAMATE RECEPTOR"/>
    <property type="match status" value="1"/>
</dbReference>
<proteinExistence type="predicted"/>
<protein>
    <submittedName>
        <fullName evidence="1">Uncharacterized protein</fullName>
    </submittedName>
</protein>
<dbReference type="InterPro" id="IPR015683">
    <property type="entry name" value="Ionotropic_Glu_rcpt"/>
</dbReference>
<accession>A0A803NBT5</accession>
<keyword evidence="2" id="KW-1185">Reference proteome</keyword>
<evidence type="ECO:0000313" key="1">
    <source>
        <dbReference type="EnsemblPlants" id="AUR62043526-RA:cds"/>
    </source>
</evidence>
<dbReference type="EnsemblPlants" id="AUR62043526-RA">
    <property type="protein sequence ID" value="AUR62043526-RA:cds"/>
    <property type="gene ID" value="AUR62043526"/>
</dbReference>
<reference evidence="1" key="2">
    <citation type="submission" date="2021-03" db="UniProtKB">
        <authorList>
            <consortium name="EnsemblPlants"/>
        </authorList>
    </citation>
    <scope>IDENTIFICATION</scope>
</reference>
<evidence type="ECO:0000313" key="2">
    <source>
        <dbReference type="Proteomes" id="UP000596660"/>
    </source>
</evidence>
<name>A0A803NBT5_CHEQI</name>
<dbReference type="AlphaFoldDB" id="A0A803NBT5"/>
<dbReference type="Gene3D" id="3.40.190.10">
    <property type="entry name" value="Periplasmic binding protein-like II"/>
    <property type="match status" value="2"/>
</dbReference>
<sequence length="76" mass="8256">AAFFVTFHAKVFLTKYCRGYTLAGPTYNFGGFGFAFRKGSVLSTDISQAILKATEKGEIEGLEHEISPVASAPHQQ</sequence>
<dbReference type="Proteomes" id="UP000596660">
    <property type="component" value="Unplaced"/>
</dbReference>